<keyword evidence="3" id="KW-0391">Immunity</keyword>
<evidence type="ECO:0000256" key="10">
    <source>
        <dbReference type="SAM" id="SignalP"/>
    </source>
</evidence>
<feature type="non-terminal residue" evidence="12">
    <location>
        <position position="119"/>
    </location>
</feature>
<dbReference type="InterPro" id="IPR003599">
    <property type="entry name" value="Ig_sub"/>
</dbReference>
<keyword evidence="10" id="KW-0732">Signal</keyword>
<accession>A0A2J8IY45</accession>
<dbReference type="SMART" id="SM00409">
    <property type="entry name" value="IG"/>
    <property type="match status" value="1"/>
</dbReference>
<dbReference type="Gene3D" id="2.60.40.10">
    <property type="entry name" value="Immunoglobulins"/>
    <property type="match status" value="1"/>
</dbReference>
<sequence>MAWALLLLSLLTQGTGSWAQSALTQPPSVSGSPGQSVTISCTGTSSDVGGYNYVSWYQQHPGKAPKLMIYDVSKRPSGVPDRFSGSKSGNTASLTISGLQAEDEADYYCCSYAGSYSFH</sequence>
<comment type="subunit">
    <text evidence="8">Immunoglobulins are composed of two identical heavy chains and two identical light chains; disulfide-linked.</text>
</comment>
<evidence type="ECO:0000259" key="11">
    <source>
        <dbReference type="PROSITE" id="PS50835"/>
    </source>
</evidence>
<dbReference type="InterPro" id="IPR013783">
    <property type="entry name" value="Ig-like_fold"/>
</dbReference>
<name>A0A2J8IY45_PANTR</name>
<protein>
    <submittedName>
        <fullName evidence="12">IGLV2-11 isoform 1</fullName>
    </submittedName>
</protein>
<dbReference type="Proteomes" id="UP000236370">
    <property type="component" value="Unassembled WGS sequence"/>
</dbReference>
<evidence type="ECO:0000256" key="4">
    <source>
        <dbReference type="ARBA" id="ARBA00023130"/>
    </source>
</evidence>
<proteinExistence type="predicted"/>
<dbReference type="GO" id="GO:0005576">
    <property type="term" value="C:extracellular region"/>
    <property type="evidence" value="ECO:0007669"/>
    <property type="project" value="UniProtKB-ARBA"/>
</dbReference>
<feature type="signal peptide" evidence="10">
    <location>
        <begin position="1"/>
        <end position="19"/>
    </location>
</feature>
<evidence type="ECO:0000256" key="8">
    <source>
        <dbReference type="ARBA" id="ARBA00038737"/>
    </source>
</evidence>
<organism evidence="12 13">
    <name type="scientific">Pan troglodytes</name>
    <name type="common">Chimpanzee</name>
    <dbReference type="NCBI Taxonomy" id="9598"/>
    <lineage>
        <taxon>Eukaryota</taxon>
        <taxon>Metazoa</taxon>
        <taxon>Chordata</taxon>
        <taxon>Craniata</taxon>
        <taxon>Vertebrata</taxon>
        <taxon>Euteleostomi</taxon>
        <taxon>Mammalia</taxon>
        <taxon>Eutheria</taxon>
        <taxon>Euarchontoglires</taxon>
        <taxon>Primates</taxon>
        <taxon>Haplorrhini</taxon>
        <taxon>Catarrhini</taxon>
        <taxon>Hominidae</taxon>
        <taxon>Pan</taxon>
    </lineage>
</organism>
<dbReference type="GO" id="GO:0002250">
    <property type="term" value="P:adaptive immune response"/>
    <property type="evidence" value="ECO:0007669"/>
    <property type="project" value="UniProtKB-KW"/>
</dbReference>
<gene>
    <name evidence="12" type="ORF">CK820_G0052123</name>
</gene>
<dbReference type="InterPro" id="IPR013106">
    <property type="entry name" value="Ig_V-set"/>
</dbReference>
<keyword evidence="6" id="KW-1015">Disulfide bond</keyword>
<keyword evidence="5" id="KW-0472">Membrane</keyword>
<keyword evidence="9" id="KW-1280">Immunoglobulin</keyword>
<dbReference type="InterPro" id="IPR050150">
    <property type="entry name" value="IgV_Light_Chain"/>
</dbReference>
<keyword evidence="4" id="KW-1064">Adaptive immunity</keyword>
<evidence type="ECO:0000256" key="6">
    <source>
        <dbReference type="ARBA" id="ARBA00023157"/>
    </source>
</evidence>
<feature type="domain" description="Ig-like" evidence="11">
    <location>
        <begin position="20"/>
        <end position="109"/>
    </location>
</feature>
<evidence type="ECO:0000256" key="3">
    <source>
        <dbReference type="ARBA" id="ARBA00022859"/>
    </source>
</evidence>
<evidence type="ECO:0000256" key="7">
    <source>
        <dbReference type="ARBA" id="ARBA00023319"/>
    </source>
</evidence>
<keyword evidence="2" id="KW-1003">Cell membrane</keyword>
<evidence type="ECO:0000313" key="12">
    <source>
        <dbReference type="EMBL" id="PNI15440.1"/>
    </source>
</evidence>
<dbReference type="SUPFAM" id="SSF48726">
    <property type="entry name" value="Immunoglobulin"/>
    <property type="match status" value="1"/>
</dbReference>
<dbReference type="EMBL" id="NBAG03000556">
    <property type="protein sequence ID" value="PNI15440.1"/>
    <property type="molecule type" value="Genomic_DNA"/>
</dbReference>
<comment type="subcellular location">
    <subcellularLocation>
        <location evidence="1">Cell membrane</location>
    </subcellularLocation>
</comment>
<dbReference type="InterPro" id="IPR007110">
    <property type="entry name" value="Ig-like_dom"/>
</dbReference>
<reference evidence="12 13" key="1">
    <citation type="submission" date="2017-12" db="EMBL/GenBank/DDBJ databases">
        <title>High-resolution comparative analysis of great ape genomes.</title>
        <authorList>
            <person name="Pollen A."/>
            <person name="Hastie A."/>
            <person name="Hormozdiari F."/>
            <person name="Dougherty M."/>
            <person name="Liu R."/>
            <person name="Chaisson M."/>
            <person name="Hoppe E."/>
            <person name="Hill C."/>
            <person name="Pang A."/>
            <person name="Hillier L."/>
            <person name="Baker C."/>
            <person name="Armstrong J."/>
            <person name="Shendure J."/>
            <person name="Paten B."/>
            <person name="Wilson R."/>
            <person name="Chao H."/>
            <person name="Schneider V."/>
            <person name="Ventura M."/>
            <person name="Kronenberg Z."/>
            <person name="Murali S."/>
            <person name="Gordon D."/>
            <person name="Cantsilieris S."/>
            <person name="Munson K."/>
            <person name="Nelson B."/>
            <person name="Raja A."/>
            <person name="Underwood J."/>
            <person name="Diekhans M."/>
            <person name="Fiddes I."/>
            <person name="Haussler D."/>
            <person name="Eichler E."/>
        </authorList>
    </citation>
    <scope>NUCLEOTIDE SEQUENCE [LARGE SCALE GENOMIC DNA]</scope>
    <source>
        <strain evidence="12">Yerkes chimp pedigree #C0471</strain>
    </source>
</reference>
<dbReference type="PANTHER" id="PTHR23267">
    <property type="entry name" value="IMMUNOGLOBULIN LIGHT CHAIN"/>
    <property type="match status" value="1"/>
</dbReference>
<keyword evidence="7" id="KW-0393">Immunoglobulin domain</keyword>
<dbReference type="FunFam" id="2.60.40.10:FF:000442">
    <property type="entry name" value="Immunoglobulin lambda variable 2-8"/>
    <property type="match status" value="1"/>
</dbReference>
<dbReference type="InterPro" id="IPR036179">
    <property type="entry name" value="Ig-like_dom_sf"/>
</dbReference>
<evidence type="ECO:0000256" key="9">
    <source>
        <dbReference type="ARBA" id="ARBA00043265"/>
    </source>
</evidence>
<evidence type="ECO:0000313" key="13">
    <source>
        <dbReference type="Proteomes" id="UP000236370"/>
    </source>
</evidence>
<dbReference type="Pfam" id="PF07686">
    <property type="entry name" value="V-set"/>
    <property type="match status" value="1"/>
</dbReference>
<feature type="chain" id="PRO_5014446115" evidence="10">
    <location>
        <begin position="20"/>
        <end position="119"/>
    </location>
</feature>
<dbReference type="PROSITE" id="PS50835">
    <property type="entry name" value="IG_LIKE"/>
    <property type="match status" value="1"/>
</dbReference>
<comment type="caution">
    <text evidence="12">The sequence shown here is derived from an EMBL/GenBank/DDBJ whole genome shotgun (WGS) entry which is preliminary data.</text>
</comment>
<dbReference type="SMART" id="SM00406">
    <property type="entry name" value="IGv"/>
    <property type="match status" value="1"/>
</dbReference>
<evidence type="ECO:0000256" key="2">
    <source>
        <dbReference type="ARBA" id="ARBA00022475"/>
    </source>
</evidence>
<evidence type="ECO:0000256" key="1">
    <source>
        <dbReference type="ARBA" id="ARBA00004236"/>
    </source>
</evidence>
<evidence type="ECO:0000256" key="5">
    <source>
        <dbReference type="ARBA" id="ARBA00023136"/>
    </source>
</evidence>
<dbReference type="GO" id="GO:0019814">
    <property type="term" value="C:immunoglobulin complex"/>
    <property type="evidence" value="ECO:0007669"/>
    <property type="project" value="UniProtKB-KW"/>
</dbReference>
<dbReference type="GO" id="GO:0005886">
    <property type="term" value="C:plasma membrane"/>
    <property type="evidence" value="ECO:0007669"/>
    <property type="project" value="UniProtKB-SubCell"/>
</dbReference>
<dbReference type="AlphaFoldDB" id="A0A2J8IY45"/>